<evidence type="ECO:0000313" key="3">
    <source>
        <dbReference type="Proteomes" id="UP000324222"/>
    </source>
</evidence>
<accession>A0A5B7ILQ0</accession>
<proteinExistence type="predicted"/>
<reference evidence="2 3" key="1">
    <citation type="submission" date="2019-05" db="EMBL/GenBank/DDBJ databases">
        <title>Another draft genome of Portunus trituberculatus and its Hox gene families provides insights of decapod evolution.</title>
        <authorList>
            <person name="Jeong J.-H."/>
            <person name="Song I."/>
            <person name="Kim S."/>
            <person name="Choi T."/>
            <person name="Kim D."/>
            <person name="Ryu S."/>
            <person name="Kim W."/>
        </authorList>
    </citation>
    <scope>NUCLEOTIDE SEQUENCE [LARGE SCALE GENOMIC DNA]</scope>
    <source>
        <tissue evidence="2">Muscle</tissue>
    </source>
</reference>
<name>A0A5B7ILQ0_PORTR</name>
<sequence>MGAGYSGKLEYTVYVNIISPDMSIDNVVVRSLLFFCVPLCSNFTTATTTIITSSFSSSSPPKTGIQSSHLISQSGQPITV</sequence>
<evidence type="ECO:0000313" key="2">
    <source>
        <dbReference type="EMBL" id="MPC86411.1"/>
    </source>
</evidence>
<comment type="caution">
    <text evidence="2">The sequence shown here is derived from an EMBL/GenBank/DDBJ whole genome shotgun (WGS) entry which is preliminary data.</text>
</comment>
<keyword evidence="3" id="KW-1185">Reference proteome</keyword>
<feature type="compositionally biased region" description="Polar residues" evidence="1">
    <location>
        <begin position="60"/>
        <end position="80"/>
    </location>
</feature>
<dbReference type="EMBL" id="VSRR010071361">
    <property type="protein sequence ID" value="MPC86411.1"/>
    <property type="molecule type" value="Genomic_DNA"/>
</dbReference>
<organism evidence="2 3">
    <name type="scientific">Portunus trituberculatus</name>
    <name type="common">Swimming crab</name>
    <name type="synonym">Neptunus trituberculatus</name>
    <dbReference type="NCBI Taxonomy" id="210409"/>
    <lineage>
        <taxon>Eukaryota</taxon>
        <taxon>Metazoa</taxon>
        <taxon>Ecdysozoa</taxon>
        <taxon>Arthropoda</taxon>
        <taxon>Crustacea</taxon>
        <taxon>Multicrustacea</taxon>
        <taxon>Malacostraca</taxon>
        <taxon>Eumalacostraca</taxon>
        <taxon>Eucarida</taxon>
        <taxon>Decapoda</taxon>
        <taxon>Pleocyemata</taxon>
        <taxon>Brachyura</taxon>
        <taxon>Eubrachyura</taxon>
        <taxon>Portunoidea</taxon>
        <taxon>Portunidae</taxon>
        <taxon>Portuninae</taxon>
        <taxon>Portunus</taxon>
    </lineage>
</organism>
<protein>
    <submittedName>
        <fullName evidence="2">Uncharacterized protein</fullName>
    </submittedName>
</protein>
<evidence type="ECO:0000256" key="1">
    <source>
        <dbReference type="SAM" id="MobiDB-lite"/>
    </source>
</evidence>
<gene>
    <name evidence="2" type="ORF">E2C01_081237</name>
</gene>
<dbReference type="AlphaFoldDB" id="A0A5B7ILQ0"/>
<feature type="region of interest" description="Disordered" evidence="1">
    <location>
        <begin position="54"/>
        <end position="80"/>
    </location>
</feature>
<dbReference type="Proteomes" id="UP000324222">
    <property type="component" value="Unassembled WGS sequence"/>
</dbReference>